<organism evidence="1">
    <name type="scientific">marine sediment metagenome</name>
    <dbReference type="NCBI Taxonomy" id="412755"/>
    <lineage>
        <taxon>unclassified sequences</taxon>
        <taxon>metagenomes</taxon>
        <taxon>ecological metagenomes</taxon>
    </lineage>
</organism>
<evidence type="ECO:0000313" key="1">
    <source>
        <dbReference type="EMBL" id="GAG87622.1"/>
    </source>
</evidence>
<dbReference type="AlphaFoldDB" id="X1C2N9"/>
<reference evidence="1" key="1">
    <citation type="journal article" date="2014" name="Front. Microbiol.">
        <title>High frequency of phylogenetically diverse reductive dehalogenase-homologous genes in deep subseafloor sedimentary metagenomes.</title>
        <authorList>
            <person name="Kawai M."/>
            <person name="Futagami T."/>
            <person name="Toyoda A."/>
            <person name="Takaki Y."/>
            <person name="Nishi S."/>
            <person name="Hori S."/>
            <person name="Arai W."/>
            <person name="Tsubouchi T."/>
            <person name="Morono Y."/>
            <person name="Uchiyama I."/>
            <person name="Ito T."/>
            <person name="Fujiyama A."/>
            <person name="Inagaki F."/>
            <person name="Takami H."/>
        </authorList>
    </citation>
    <scope>NUCLEOTIDE SEQUENCE</scope>
    <source>
        <strain evidence="1">Expedition CK06-06</strain>
    </source>
</reference>
<dbReference type="EMBL" id="BART01015685">
    <property type="protein sequence ID" value="GAG87622.1"/>
    <property type="molecule type" value="Genomic_DNA"/>
</dbReference>
<comment type="caution">
    <text evidence="1">The sequence shown here is derived from an EMBL/GenBank/DDBJ whole genome shotgun (WGS) entry which is preliminary data.</text>
</comment>
<protein>
    <submittedName>
        <fullName evidence="1">Uncharacterized protein</fullName>
    </submittedName>
</protein>
<gene>
    <name evidence="1" type="ORF">S01H4_30398</name>
</gene>
<name>X1C2N9_9ZZZZ</name>
<proteinExistence type="predicted"/>
<sequence length="54" mass="6174">MLFSACVKTVYVGDEDAIRYKVLYEQCHKDDVACQIDLDTCVKICDELELTDPD</sequence>
<accession>X1C2N9</accession>